<dbReference type="SUPFAM" id="SSF48239">
    <property type="entry name" value="Terpenoid cyclases/Protein prenyltransferases"/>
    <property type="match status" value="1"/>
</dbReference>
<evidence type="ECO:0008006" key="2">
    <source>
        <dbReference type="Google" id="ProtNLM"/>
    </source>
</evidence>
<comment type="caution">
    <text evidence="1">The sequence shown here is derived from an EMBL/GenBank/DDBJ whole genome shotgun (WGS) entry which is preliminary data.</text>
</comment>
<dbReference type="InterPro" id="IPR008930">
    <property type="entry name" value="Terpenoid_cyclase/PrenylTrfase"/>
</dbReference>
<accession>A0A7J3Z5X0</accession>
<dbReference type="InterPro" id="IPR008928">
    <property type="entry name" value="6-hairpin_glycosidase_sf"/>
</dbReference>
<proteinExistence type="predicted"/>
<dbReference type="EMBL" id="DRYQ01000016">
    <property type="protein sequence ID" value="HHQ49995.1"/>
    <property type="molecule type" value="Genomic_DNA"/>
</dbReference>
<sequence>MVKSLIKLERYVSRENYVGWDPYNGLLTRRIPEAMRRNVFIGLFLVQLNLYSPVNLRPVLGIPKGLSNKSLALFARAYLIMYKVFKKSDYLEKAIRLLNILKSNTNNKCNSYYFPYVAPRHYLDPSITDIICVTESLKSYVLAYELAKKQEYFKLASRMFETLFHQLYVEKGNIAYFKYTPYELGKIVFNVSGLALEASTNFLSLEENIDIRKRYIDKLSKAVLFLISHQSENGAWPYSYYLDGNRYYWQIDYHQGFIIDGLNAVLPLIPSRYLRDLVYKSLEKAVNFYMHKQFTPEGVSYYRYPIKYPIDIHNQAQGVITFSKLHRTTGREEYLNQAIKIALWTIKNMQDPQGYFYAHHWGVFRNKIPYMRWSQAWIMLALSELLYAFKATILK</sequence>
<dbReference type="AlphaFoldDB" id="A0A7J3Z5X0"/>
<protein>
    <recommendedName>
        <fullName evidence="2">Delta-aminolevulinic acid dehydratase</fullName>
    </recommendedName>
</protein>
<dbReference type="GO" id="GO:0005975">
    <property type="term" value="P:carbohydrate metabolic process"/>
    <property type="evidence" value="ECO:0007669"/>
    <property type="project" value="InterPro"/>
</dbReference>
<dbReference type="SUPFAM" id="SSF48208">
    <property type="entry name" value="Six-hairpin glycosidases"/>
    <property type="match status" value="1"/>
</dbReference>
<reference evidence="1" key="1">
    <citation type="journal article" date="2020" name="mSystems">
        <title>Genome- and Community-Level Interaction Insights into Carbon Utilization and Element Cycling Functions of Hydrothermarchaeota in Hydrothermal Sediment.</title>
        <authorList>
            <person name="Zhou Z."/>
            <person name="Liu Y."/>
            <person name="Xu W."/>
            <person name="Pan J."/>
            <person name="Luo Z.H."/>
            <person name="Li M."/>
        </authorList>
    </citation>
    <scope>NUCLEOTIDE SEQUENCE [LARGE SCALE GENOMIC DNA]</scope>
    <source>
        <strain evidence="1">SpSt-1105</strain>
    </source>
</reference>
<name>A0A7J3Z5X0_9CREN</name>
<gene>
    <name evidence="1" type="ORF">ENM66_01390</name>
</gene>
<evidence type="ECO:0000313" key="1">
    <source>
        <dbReference type="EMBL" id="HHQ49995.1"/>
    </source>
</evidence>
<organism evidence="1">
    <name type="scientific">Ignisphaera aggregans</name>
    <dbReference type="NCBI Taxonomy" id="334771"/>
    <lineage>
        <taxon>Archaea</taxon>
        <taxon>Thermoproteota</taxon>
        <taxon>Thermoprotei</taxon>
        <taxon>Desulfurococcales</taxon>
        <taxon>Desulfurococcaceae</taxon>
        <taxon>Ignisphaera</taxon>
    </lineage>
</organism>
<dbReference type="Gene3D" id="1.50.10.20">
    <property type="match status" value="2"/>
</dbReference>